<name>A0A2G9SLP3_AQUCT</name>
<proteinExistence type="predicted"/>
<evidence type="ECO:0000313" key="1">
    <source>
        <dbReference type="EMBL" id="PIO41087.1"/>
    </source>
</evidence>
<accession>A0A2G9SLP3</accession>
<gene>
    <name evidence="1" type="ORF">AB205_0018850</name>
</gene>
<protein>
    <submittedName>
        <fullName evidence="1">Uncharacterized protein</fullName>
    </submittedName>
</protein>
<dbReference type="EMBL" id="KV923497">
    <property type="protein sequence ID" value="PIO41087.1"/>
    <property type="molecule type" value="Genomic_DNA"/>
</dbReference>
<feature type="non-terminal residue" evidence="1">
    <location>
        <position position="1"/>
    </location>
</feature>
<reference evidence="1" key="1">
    <citation type="submission" date="2017-08" db="EMBL/GenBank/DDBJ databases">
        <title>Assembly of the North American Bullfrog Genome.</title>
        <authorList>
            <person name="Warren R.L."/>
            <person name="Vandervalk B.P."/>
            <person name="Kucuk E."/>
            <person name="Birol I."/>
            <person name="Helbing C."/>
            <person name="Pandoh P."/>
            <person name="Behsaz B."/>
            <person name="Mohamadi H."/>
            <person name="Chu J."/>
            <person name="Jackman S."/>
            <person name="Hammond S.A."/>
            <person name="Veldhoen N."/>
            <person name="Kirk H."/>
            <person name="Zhao Y."/>
            <person name="Coope R."/>
            <person name="Pleasance S."/>
            <person name="Moore R."/>
            <person name="Holt R."/>
        </authorList>
    </citation>
    <scope>NUCLEOTIDE SEQUENCE</scope>
    <source>
        <strain evidence="1">Bruno</strain>
        <tissue evidence="1">Liver</tissue>
    </source>
</reference>
<dbReference type="AlphaFoldDB" id="A0A2G9SLP3"/>
<organism evidence="1">
    <name type="scientific">Aquarana catesbeiana</name>
    <name type="common">American bullfrog</name>
    <name type="synonym">Rana catesbeiana</name>
    <dbReference type="NCBI Taxonomy" id="8400"/>
    <lineage>
        <taxon>Eukaryota</taxon>
        <taxon>Metazoa</taxon>
        <taxon>Chordata</taxon>
        <taxon>Craniata</taxon>
        <taxon>Vertebrata</taxon>
        <taxon>Euteleostomi</taxon>
        <taxon>Amphibia</taxon>
        <taxon>Batrachia</taxon>
        <taxon>Anura</taxon>
        <taxon>Neobatrachia</taxon>
        <taxon>Ranoidea</taxon>
        <taxon>Ranidae</taxon>
        <taxon>Aquarana</taxon>
    </lineage>
</organism>
<sequence length="66" mass="7334">VRLTDKITSDKLGALSVFQYLVITVLDASSMWANYPPEEAVYTAKPVEEHPILHFNRNSTGEPVSS</sequence>